<evidence type="ECO:0000313" key="2">
    <source>
        <dbReference type="EMBL" id="MDB8740166.1"/>
    </source>
</evidence>
<gene>
    <name evidence="2" type="ORF">PNU63_15530</name>
    <name evidence="3" type="ORF">RGLFYP36_00378</name>
</gene>
<dbReference type="Pfam" id="PF12724">
    <property type="entry name" value="Flavodoxin_5"/>
    <property type="match status" value="1"/>
</dbReference>
<protein>
    <submittedName>
        <fullName evidence="3">Flavodoxin domain protein</fullName>
    </submittedName>
    <submittedName>
        <fullName evidence="2">Flavodoxin domain-containing protein</fullName>
    </submittedName>
</protein>
<evidence type="ECO:0000259" key="1">
    <source>
        <dbReference type="Pfam" id="PF12724"/>
    </source>
</evidence>
<dbReference type="AlphaFoldDB" id="A0A6N3BJ79"/>
<proteinExistence type="predicted"/>
<dbReference type="GO" id="GO:0006783">
    <property type="term" value="P:heme biosynthetic process"/>
    <property type="evidence" value="ECO:0007669"/>
    <property type="project" value="TreeGrafter"/>
</dbReference>
<accession>A0A6N3BJ79</accession>
<feature type="domain" description="Flavodoxin" evidence="1">
    <location>
        <begin position="4"/>
        <end position="136"/>
    </location>
</feature>
<dbReference type="PANTHER" id="PTHR38030:SF2">
    <property type="entry name" value="PROTOPORPHYRINOGEN IX DEHYDROGENASE [QUINONE]"/>
    <property type="match status" value="1"/>
</dbReference>
<dbReference type="Gene3D" id="3.40.50.360">
    <property type="match status" value="1"/>
</dbReference>
<reference evidence="2" key="2">
    <citation type="submission" date="2023-01" db="EMBL/GenBank/DDBJ databases">
        <title>Human gut microbiome strain richness.</title>
        <authorList>
            <person name="Chen-Liaw A."/>
        </authorList>
    </citation>
    <scope>NUCLEOTIDE SEQUENCE</scope>
    <source>
        <strain evidence="2">1001217st1_A9_1001217B_191108</strain>
    </source>
</reference>
<dbReference type="PANTHER" id="PTHR38030">
    <property type="entry name" value="PROTOPORPHYRINOGEN IX DEHYDROGENASE [MENAQUINONE]"/>
    <property type="match status" value="1"/>
</dbReference>
<dbReference type="EMBL" id="JAQMLR010000022">
    <property type="protein sequence ID" value="MDB8740166.1"/>
    <property type="molecule type" value="Genomic_DNA"/>
</dbReference>
<dbReference type="PROSITE" id="PS00201">
    <property type="entry name" value="FLAVODOXIN"/>
    <property type="match status" value="1"/>
</dbReference>
<dbReference type="InterPro" id="IPR029039">
    <property type="entry name" value="Flavoprotein-like_sf"/>
</dbReference>
<evidence type="ECO:0000313" key="3">
    <source>
        <dbReference type="EMBL" id="VYU01637.1"/>
    </source>
</evidence>
<dbReference type="InterPro" id="IPR026816">
    <property type="entry name" value="Flavodoxin_dom"/>
</dbReference>
<dbReference type="GO" id="GO:0010181">
    <property type="term" value="F:FMN binding"/>
    <property type="evidence" value="ECO:0007669"/>
    <property type="project" value="InterPro"/>
</dbReference>
<dbReference type="EMBL" id="CACRUU010000051">
    <property type="protein sequence ID" value="VYU01637.1"/>
    <property type="molecule type" value="Genomic_DNA"/>
</dbReference>
<dbReference type="GO" id="GO:0070819">
    <property type="term" value="F:menaquinone-dependent protoporphyrinogen oxidase activity"/>
    <property type="evidence" value="ECO:0007669"/>
    <property type="project" value="TreeGrafter"/>
</dbReference>
<dbReference type="SUPFAM" id="SSF52218">
    <property type="entry name" value="Flavoproteins"/>
    <property type="match status" value="1"/>
</dbReference>
<name>A0A6N3BJ79_MEDGN</name>
<dbReference type="Proteomes" id="UP001211731">
    <property type="component" value="Unassembled WGS sequence"/>
</dbReference>
<reference evidence="3" key="1">
    <citation type="submission" date="2019-11" db="EMBL/GenBank/DDBJ databases">
        <authorList>
            <person name="Feng L."/>
        </authorList>
    </citation>
    <scope>NUCLEOTIDE SEQUENCE</scope>
    <source>
        <strain evidence="3">RgnavusLFYP36</strain>
    </source>
</reference>
<dbReference type="RefSeq" id="WP_156733966.1">
    <property type="nucleotide sequence ID" value="NZ_BAABSA010000072.1"/>
</dbReference>
<dbReference type="GO" id="GO:0009055">
    <property type="term" value="F:electron transfer activity"/>
    <property type="evidence" value="ECO:0007669"/>
    <property type="project" value="InterPro"/>
</dbReference>
<organism evidence="3">
    <name type="scientific">Mediterraneibacter gnavus</name>
    <name type="common">Ruminococcus gnavus</name>
    <dbReference type="NCBI Taxonomy" id="33038"/>
    <lineage>
        <taxon>Bacteria</taxon>
        <taxon>Bacillati</taxon>
        <taxon>Bacillota</taxon>
        <taxon>Clostridia</taxon>
        <taxon>Lachnospirales</taxon>
        <taxon>Lachnospiraceae</taxon>
        <taxon>Mediterraneibacter</taxon>
    </lineage>
</organism>
<dbReference type="InterPro" id="IPR052200">
    <property type="entry name" value="Protoporphyrinogen_IX_DH"/>
</dbReference>
<sequence length="175" mass="20184">MNALIVYGSQYGTTKRYAEQLSEMINLPVISYEDIKELTEYDLIVHFGGLYAGGVKGLKRIIKVLGENTQLIIVTVGLADVYDKENTDNIRKSIRKQVPERILRNTNIFHLRGGIDYDKLNFKHRTMMNLLYHKVKKIPKEKMTAETKAMIETYGTKVDFVDYQSLNQIMEAITM</sequence>
<dbReference type="InterPro" id="IPR001226">
    <property type="entry name" value="Flavodoxin_CS"/>
</dbReference>